<proteinExistence type="predicted"/>
<name>A0A553WBQ2_9SPHN</name>
<keyword evidence="1 4" id="KW-0378">Hydrolase</keyword>
<keyword evidence="2" id="KW-0812">Transmembrane</keyword>
<feature type="transmembrane region" description="Helical" evidence="2">
    <location>
        <begin position="54"/>
        <end position="74"/>
    </location>
</feature>
<accession>A0A553WBQ2</accession>
<gene>
    <name evidence="4" type="ORF">FOM92_13375</name>
</gene>
<dbReference type="Pfam" id="PF20434">
    <property type="entry name" value="BD-FAE"/>
    <property type="match status" value="1"/>
</dbReference>
<dbReference type="GO" id="GO:0016787">
    <property type="term" value="F:hydrolase activity"/>
    <property type="evidence" value="ECO:0007669"/>
    <property type="project" value="UniProtKB-KW"/>
</dbReference>
<feature type="domain" description="BD-FAE-like" evidence="3">
    <location>
        <begin position="113"/>
        <end position="300"/>
    </location>
</feature>
<sequence>MVRPRHVRASSSRSVKRFSAWSPKGSGLPEKRRSFRGPPFFIVPARMERHMKPMIKATVLTLLVLVAAIGLWFWSKTDPQKLDLVDRIAPGASEYQGKATVGIAYGPDERQKLDVYVPAEAAEKPYPVLLFFHGGAWRDGEREGYGFLGRAFASRGIVTVVADYRKAPKVRFPAFVEDTASAVAWVQKNIGQYRGDADRMYLMGHSAGAHIAMMAALDPQWLASKNLDSTSIKGVIGLAGPYDFLPLTTDSSKVALGQWPDLDETQPINYARADAPPLLLLTGDTDTVVKPRNSKVLAARMAELGGMARLKIYPKVDHADIIMAIARPFRSKAPVLSDSIAFIKGQ</sequence>
<evidence type="ECO:0000313" key="5">
    <source>
        <dbReference type="Proteomes" id="UP000320160"/>
    </source>
</evidence>
<keyword evidence="2" id="KW-1133">Transmembrane helix</keyword>
<dbReference type="PANTHER" id="PTHR48081:SF9">
    <property type="entry name" value="CARBOXYLESTERASE"/>
    <property type="match status" value="1"/>
</dbReference>
<evidence type="ECO:0000259" key="3">
    <source>
        <dbReference type="Pfam" id="PF20434"/>
    </source>
</evidence>
<dbReference type="AlphaFoldDB" id="A0A553WBQ2"/>
<comment type="caution">
    <text evidence="4">The sequence shown here is derived from an EMBL/GenBank/DDBJ whole genome shotgun (WGS) entry which is preliminary data.</text>
</comment>
<dbReference type="InterPro" id="IPR049492">
    <property type="entry name" value="BD-FAE-like_dom"/>
</dbReference>
<dbReference type="PANTHER" id="PTHR48081">
    <property type="entry name" value="AB HYDROLASE SUPERFAMILY PROTEIN C4A8.06C"/>
    <property type="match status" value="1"/>
</dbReference>
<dbReference type="InterPro" id="IPR050300">
    <property type="entry name" value="GDXG_lipolytic_enzyme"/>
</dbReference>
<dbReference type="EMBL" id="VKKU01000002">
    <property type="protein sequence ID" value="TSB02114.1"/>
    <property type="molecule type" value="Genomic_DNA"/>
</dbReference>
<dbReference type="Gene3D" id="3.40.50.1820">
    <property type="entry name" value="alpha/beta hydrolase"/>
    <property type="match status" value="1"/>
</dbReference>
<evidence type="ECO:0000256" key="2">
    <source>
        <dbReference type="SAM" id="Phobius"/>
    </source>
</evidence>
<dbReference type="InterPro" id="IPR029058">
    <property type="entry name" value="AB_hydrolase_fold"/>
</dbReference>
<protein>
    <submittedName>
        <fullName evidence="4">Alpha/beta hydrolase</fullName>
    </submittedName>
</protein>
<dbReference type="OrthoDB" id="9771666at2"/>
<evidence type="ECO:0000313" key="4">
    <source>
        <dbReference type="EMBL" id="TSB02114.1"/>
    </source>
</evidence>
<dbReference type="Proteomes" id="UP000320160">
    <property type="component" value="Unassembled WGS sequence"/>
</dbReference>
<reference evidence="4 5" key="1">
    <citation type="submission" date="2019-07" db="EMBL/GenBank/DDBJ databases">
        <authorList>
            <person name="Park M."/>
        </authorList>
    </citation>
    <scope>NUCLEOTIDE SEQUENCE [LARGE SCALE GENOMIC DNA]</scope>
    <source>
        <strain evidence="4 5">KCTC32445</strain>
    </source>
</reference>
<keyword evidence="2" id="KW-0472">Membrane</keyword>
<evidence type="ECO:0000256" key="1">
    <source>
        <dbReference type="ARBA" id="ARBA00022801"/>
    </source>
</evidence>
<keyword evidence="5" id="KW-1185">Reference proteome</keyword>
<organism evidence="4 5">
    <name type="scientific">Sphingorhabdus contaminans</name>
    <dbReference type="NCBI Taxonomy" id="1343899"/>
    <lineage>
        <taxon>Bacteria</taxon>
        <taxon>Pseudomonadati</taxon>
        <taxon>Pseudomonadota</taxon>
        <taxon>Alphaproteobacteria</taxon>
        <taxon>Sphingomonadales</taxon>
        <taxon>Sphingomonadaceae</taxon>
        <taxon>Sphingorhabdus</taxon>
    </lineage>
</organism>
<dbReference type="SUPFAM" id="SSF53474">
    <property type="entry name" value="alpha/beta-Hydrolases"/>
    <property type="match status" value="1"/>
</dbReference>